<protein>
    <submittedName>
        <fullName evidence="5">NAD(P)-dependent dehydrogenase (Short-subunit alcohol dehydrogenase family)</fullName>
    </submittedName>
</protein>
<dbReference type="EMBL" id="JAUSZS010000002">
    <property type="protein sequence ID" value="MDQ0930559.1"/>
    <property type="molecule type" value="Genomic_DNA"/>
</dbReference>
<dbReference type="SMART" id="SM00822">
    <property type="entry name" value="PKS_KR"/>
    <property type="match status" value="1"/>
</dbReference>
<dbReference type="SUPFAM" id="SSF51735">
    <property type="entry name" value="NAD(P)-binding Rossmann-fold domains"/>
    <property type="match status" value="1"/>
</dbReference>
<organism evidence="5 6">
    <name type="scientific">Streptomyces turgidiscabies</name>
    <dbReference type="NCBI Taxonomy" id="85558"/>
    <lineage>
        <taxon>Bacteria</taxon>
        <taxon>Bacillati</taxon>
        <taxon>Actinomycetota</taxon>
        <taxon>Actinomycetes</taxon>
        <taxon>Kitasatosporales</taxon>
        <taxon>Streptomycetaceae</taxon>
        <taxon>Streptomyces</taxon>
    </lineage>
</organism>
<dbReference type="Proteomes" id="UP001223072">
    <property type="component" value="Unassembled WGS sequence"/>
</dbReference>
<evidence type="ECO:0000256" key="3">
    <source>
        <dbReference type="RuleBase" id="RU000363"/>
    </source>
</evidence>
<dbReference type="Pfam" id="PF00106">
    <property type="entry name" value="adh_short"/>
    <property type="match status" value="1"/>
</dbReference>
<keyword evidence="6" id="KW-1185">Reference proteome</keyword>
<dbReference type="InterPro" id="IPR057326">
    <property type="entry name" value="KR_dom"/>
</dbReference>
<dbReference type="PANTHER" id="PTHR44196:SF1">
    <property type="entry name" value="DEHYDROGENASE_REDUCTASE SDR FAMILY MEMBER 7B"/>
    <property type="match status" value="1"/>
</dbReference>
<name>A0ABU0REZ2_9ACTN</name>
<reference evidence="5 6" key="1">
    <citation type="submission" date="2023-07" db="EMBL/GenBank/DDBJ databases">
        <title>Comparative genomics of wheat-associated soil bacteria to identify genetic determinants of phenazine resistance.</title>
        <authorList>
            <person name="Mouncey N."/>
        </authorList>
    </citation>
    <scope>NUCLEOTIDE SEQUENCE [LARGE SCALE GENOMIC DNA]</scope>
    <source>
        <strain evidence="5 6">W2I16</strain>
    </source>
</reference>
<dbReference type="InterPro" id="IPR036291">
    <property type="entry name" value="NAD(P)-bd_dom_sf"/>
</dbReference>
<accession>A0ABU0REZ2</accession>
<keyword evidence="2" id="KW-0560">Oxidoreductase</keyword>
<sequence>MLATGSLPLSDTHEGQPMTATQLPTARRLLGKLPFVDPGRPPLPARTAFLTGASSGIGKALAAELCARGYDVYLTARRIELLEELRAQLTAAFPQRSVTVAALDVTEHEAVARTIDDAARQFGGLGMVIANAGVDMGGNIGEGGFAAHRTVVDVNLLGAMATIDAAVAHFRSTGGGQVVGFSSVVAGAGLPGGAPYCASKAGLTRYLQSLRGELWNSGITVTTVAPGYIDTPINEALGDKRPFLIDTRTGARKIMDRIESGAVHATVPRVPWTVVEYLLARLPTRLLRKVNA</sequence>
<evidence type="ECO:0000313" key="6">
    <source>
        <dbReference type="Proteomes" id="UP001223072"/>
    </source>
</evidence>
<evidence type="ECO:0000259" key="4">
    <source>
        <dbReference type="SMART" id="SM00822"/>
    </source>
</evidence>
<evidence type="ECO:0000313" key="5">
    <source>
        <dbReference type="EMBL" id="MDQ0930559.1"/>
    </source>
</evidence>
<dbReference type="PROSITE" id="PS00061">
    <property type="entry name" value="ADH_SHORT"/>
    <property type="match status" value="1"/>
</dbReference>
<comment type="similarity">
    <text evidence="1 3">Belongs to the short-chain dehydrogenases/reductases (SDR) family.</text>
</comment>
<dbReference type="PRINTS" id="PR00081">
    <property type="entry name" value="GDHRDH"/>
</dbReference>
<evidence type="ECO:0000256" key="2">
    <source>
        <dbReference type="ARBA" id="ARBA00023002"/>
    </source>
</evidence>
<comment type="caution">
    <text evidence="5">The sequence shown here is derived from an EMBL/GenBank/DDBJ whole genome shotgun (WGS) entry which is preliminary data.</text>
</comment>
<dbReference type="InterPro" id="IPR020904">
    <property type="entry name" value="Sc_DH/Rdtase_CS"/>
</dbReference>
<gene>
    <name evidence="5" type="ORF">QFZ49_000466</name>
</gene>
<feature type="domain" description="Ketoreductase" evidence="4">
    <location>
        <begin position="46"/>
        <end position="232"/>
    </location>
</feature>
<dbReference type="InterPro" id="IPR002347">
    <property type="entry name" value="SDR_fam"/>
</dbReference>
<dbReference type="PRINTS" id="PR00080">
    <property type="entry name" value="SDRFAMILY"/>
</dbReference>
<dbReference type="Gene3D" id="3.40.50.720">
    <property type="entry name" value="NAD(P)-binding Rossmann-like Domain"/>
    <property type="match status" value="1"/>
</dbReference>
<dbReference type="PANTHER" id="PTHR44196">
    <property type="entry name" value="DEHYDROGENASE/REDUCTASE SDR FAMILY MEMBER 7B"/>
    <property type="match status" value="1"/>
</dbReference>
<evidence type="ECO:0000256" key="1">
    <source>
        <dbReference type="ARBA" id="ARBA00006484"/>
    </source>
</evidence>
<proteinExistence type="inferred from homology"/>